<reference evidence="3" key="1">
    <citation type="journal article" date="2019" name="Int. J. Syst. Evol. Microbiol.">
        <title>The Global Catalogue of Microorganisms (GCM) 10K type strain sequencing project: providing services to taxonomists for standard genome sequencing and annotation.</title>
        <authorList>
            <consortium name="The Broad Institute Genomics Platform"/>
            <consortium name="The Broad Institute Genome Sequencing Center for Infectious Disease"/>
            <person name="Wu L."/>
            <person name="Ma J."/>
        </authorList>
    </citation>
    <scope>NUCLEOTIDE SEQUENCE [LARGE SCALE GENOMIC DNA]</scope>
    <source>
        <strain evidence="3">JCM 17986</strain>
    </source>
</reference>
<organism evidence="2 3">
    <name type="scientific">Yinghuangia aomiensis</name>
    <dbReference type="NCBI Taxonomy" id="676205"/>
    <lineage>
        <taxon>Bacteria</taxon>
        <taxon>Bacillati</taxon>
        <taxon>Actinomycetota</taxon>
        <taxon>Actinomycetes</taxon>
        <taxon>Kitasatosporales</taxon>
        <taxon>Streptomycetaceae</taxon>
        <taxon>Yinghuangia</taxon>
    </lineage>
</organism>
<comment type="caution">
    <text evidence="2">The sequence shown here is derived from an EMBL/GenBank/DDBJ whole genome shotgun (WGS) entry which is preliminary data.</text>
</comment>
<name>A0ABP9H414_9ACTN</name>
<feature type="region of interest" description="Disordered" evidence="1">
    <location>
        <begin position="1"/>
        <end position="32"/>
    </location>
</feature>
<evidence type="ECO:0000256" key="1">
    <source>
        <dbReference type="SAM" id="MobiDB-lite"/>
    </source>
</evidence>
<accession>A0ABP9H414</accession>
<gene>
    <name evidence="2" type="ORF">GCM10023205_25560</name>
</gene>
<proteinExistence type="predicted"/>
<evidence type="ECO:0000313" key="2">
    <source>
        <dbReference type="EMBL" id="GAA4961061.1"/>
    </source>
</evidence>
<dbReference type="EMBL" id="BAABHS010000008">
    <property type="protein sequence ID" value="GAA4961061.1"/>
    <property type="molecule type" value="Genomic_DNA"/>
</dbReference>
<evidence type="ECO:0000313" key="3">
    <source>
        <dbReference type="Proteomes" id="UP001500466"/>
    </source>
</evidence>
<keyword evidence="3" id="KW-1185">Reference proteome</keyword>
<protein>
    <submittedName>
        <fullName evidence="2">Uncharacterized protein</fullName>
    </submittedName>
</protein>
<dbReference type="Proteomes" id="UP001500466">
    <property type="component" value="Unassembled WGS sequence"/>
</dbReference>
<sequence length="105" mass="10731">MPDTGAVPAGASGSDTRAPPCERGGDRNPDACVSQLREGFTSTTIRAVTMRATHETPDKARDEHAAPAGSPFPFVFSGPVAACDRKSGLIGAGLAGAGKPRRRSP</sequence>